<reference evidence="2 3" key="1">
    <citation type="submission" date="2018-09" db="EMBL/GenBank/DDBJ databases">
        <title>A high-quality reference genome of wild soybean provides a powerful tool to mine soybean genomes.</title>
        <authorList>
            <person name="Xie M."/>
            <person name="Chung C.Y.L."/>
            <person name="Li M.-W."/>
            <person name="Wong F.-L."/>
            <person name="Chan T.-F."/>
            <person name="Lam H.-M."/>
        </authorList>
    </citation>
    <scope>NUCLEOTIDE SEQUENCE [LARGE SCALE GENOMIC DNA]</scope>
    <source>
        <strain evidence="3">cv. W05</strain>
        <tissue evidence="2">Hypocotyl of etiolated seedlings</tissue>
    </source>
</reference>
<name>A0A445I4X6_GLYSO</name>
<evidence type="ECO:0000313" key="3">
    <source>
        <dbReference type="Proteomes" id="UP000289340"/>
    </source>
</evidence>
<evidence type="ECO:0000313" key="2">
    <source>
        <dbReference type="EMBL" id="RZB81057.1"/>
    </source>
</evidence>
<comment type="caution">
    <text evidence="2">The sequence shown here is derived from an EMBL/GenBank/DDBJ whole genome shotgun (WGS) entry which is preliminary data.</text>
</comment>
<accession>A0A445I4X6</accession>
<dbReference type="PANTHER" id="PTHR22930">
    <property type="match status" value="1"/>
</dbReference>
<dbReference type="AlphaFoldDB" id="A0A445I4X6"/>
<dbReference type="PANTHER" id="PTHR22930:SF228">
    <property type="entry name" value="PROTEIN ALP1-LIKE"/>
    <property type="match status" value="1"/>
</dbReference>
<keyword evidence="3" id="KW-1185">Reference proteome</keyword>
<proteinExistence type="predicted"/>
<dbReference type="Proteomes" id="UP000289340">
    <property type="component" value="Chromosome 11"/>
</dbReference>
<sequence>MECEQSFIDKTPCHETRCYENFRMKKDVFMKFCESLKEVGNLCDGKKVSIEEAVAMFLIRICHNLRHWVVTERFQHSLHTVNKWFWIILKAVCKLGTGIIHQINQTSTHPHIRGNPKYYLYFKDCIGAIDGTHVSSWARASKQTAFHGRKVLVTQNVLTVCDFDMLFTFVYSGWEGTTNDSKVFLDALSPENNFPKPNGEGTNIICAIFVKDVDVHVEKKNYSIKDTLH</sequence>
<dbReference type="InterPro" id="IPR058353">
    <property type="entry name" value="DUF8040"/>
</dbReference>
<evidence type="ECO:0000259" key="1">
    <source>
        <dbReference type="Pfam" id="PF26138"/>
    </source>
</evidence>
<feature type="domain" description="DUF8040" evidence="1">
    <location>
        <begin position="14"/>
        <end position="94"/>
    </location>
</feature>
<dbReference type="EMBL" id="QZWG01000011">
    <property type="protein sequence ID" value="RZB81057.1"/>
    <property type="molecule type" value="Genomic_DNA"/>
</dbReference>
<organism evidence="2 3">
    <name type="scientific">Glycine soja</name>
    <name type="common">Wild soybean</name>
    <dbReference type="NCBI Taxonomy" id="3848"/>
    <lineage>
        <taxon>Eukaryota</taxon>
        <taxon>Viridiplantae</taxon>
        <taxon>Streptophyta</taxon>
        <taxon>Embryophyta</taxon>
        <taxon>Tracheophyta</taxon>
        <taxon>Spermatophyta</taxon>
        <taxon>Magnoliopsida</taxon>
        <taxon>eudicotyledons</taxon>
        <taxon>Gunneridae</taxon>
        <taxon>Pentapetalae</taxon>
        <taxon>rosids</taxon>
        <taxon>fabids</taxon>
        <taxon>Fabales</taxon>
        <taxon>Fabaceae</taxon>
        <taxon>Papilionoideae</taxon>
        <taxon>50 kb inversion clade</taxon>
        <taxon>NPAAA clade</taxon>
        <taxon>indigoferoid/millettioid clade</taxon>
        <taxon>Phaseoleae</taxon>
        <taxon>Glycine</taxon>
        <taxon>Glycine subgen. Soja</taxon>
    </lineage>
</organism>
<protein>
    <recommendedName>
        <fullName evidence="1">DUF8040 domain-containing protein</fullName>
    </recommendedName>
</protein>
<dbReference type="Pfam" id="PF26138">
    <property type="entry name" value="DUF8040"/>
    <property type="match status" value="1"/>
</dbReference>
<gene>
    <name evidence="2" type="ORF">D0Y65_030700</name>
</gene>
<dbReference type="InterPro" id="IPR045249">
    <property type="entry name" value="HARBI1-like"/>
</dbReference>